<dbReference type="Proteomes" id="UP000310532">
    <property type="component" value="Unassembled WGS sequence"/>
</dbReference>
<keyword evidence="2" id="KW-1185">Reference proteome</keyword>
<sequence length="387" mass="43980">MLKMIKSLICIYFAGLICLLMGCSRPNVVSSTAAEVIDFGNLKSVNAAELISVCSYVALESSENSLVGNIGQIEICGNRIYILDNKMNTFNVFGMDGKFVMKLEGHGNGPGEFISPHSFWIDKHGHVLILDRQLNRLLKYRLTDLKYIGDVTLPAPSPLSFAAMQDSGMYIYYYPLRQNDVFSGKQFVVANEKGDVVRTFYDAPLTGKILHGCPANFYMFNESLRVYPYFSNQVYELSGNSFDACYEFSWGKQKFPPLELFQKHDTSGDVMKEILTGENDWIRLLYVYETNQMLVVKYYIKRDLYLSIRDKKENRTVNVKSDMIVDDLGLGGRFPLPMAVCDGLFVGAITPFDVVKEDVQDKRLEDLLDSKSEESNPILVFYRYLTI</sequence>
<name>A0A4S2AZ50_9BACE</name>
<reference evidence="1 2" key="1">
    <citation type="submission" date="2019-04" db="EMBL/GenBank/DDBJ databases">
        <title>Microbes associate with the intestines of laboratory mice.</title>
        <authorList>
            <person name="Navarre W."/>
            <person name="Wong E."/>
            <person name="Huang K."/>
            <person name="Tropini C."/>
            <person name="Ng K."/>
            <person name="Yu B."/>
        </authorList>
    </citation>
    <scope>NUCLEOTIDE SEQUENCE [LARGE SCALE GENOMIC DNA]</scope>
    <source>
        <strain evidence="1 2">NM69_E16B</strain>
    </source>
</reference>
<gene>
    <name evidence="1" type="ORF">E5355_07920</name>
</gene>
<dbReference type="PROSITE" id="PS51257">
    <property type="entry name" value="PROKAR_LIPOPROTEIN"/>
    <property type="match status" value="1"/>
</dbReference>
<accession>A0A4S2AZ50</accession>
<evidence type="ECO:0000313" key="2">
    <source>
        <dbReference type="Proteomes" id="UP000310532"/>
    </source>
</evidence>
<evidence type="ECO:0000313" key="1">
    <source>
        <dbReference type="EMBL" id="TGY06887.1"/>
    </source>
</evidence>
<dbReference type="Gene3D" id="2.120.10.30">
    <property type="entry name" value="TolB, C-terminal domain"/>
    <property type="match status" value="1"/>
</dbReference>
<dbReference type="InterPro" id="IPR011042">
    <property type="entry name" value="6-blade_b-propeller_TolB-like"/>
</dbReference>
<dbReference type="Pfam" id="PF17170">
    <property type="entry name" value="DUF5128"/>
    <property type="match status" value="1"/>
</dbReference>
<dbReference type="RefSeq" id="WP_136009909.1">
    <property type="nucleotide sequence ID" value="NZ_SRYZ01000013.1"/>
</dbReference>
<comment type="caution">
    <text evidence="1">The sequence shown here is derived from an EMBL/GenBank/DDBJ whole genome shotgun (WGS) entry which is preliminary data.</text>
</comment>
<dbReference type="SUPFAM" id="SSF63829">
    <property type="entry name" value="Calcium-dependent phosphotriesterase"/>
    <property type="match status" value="1"/>
</dbReference>
<organism evidence="1 2">
    <name type="scientific">Bacteroides muris</name>
    <name type="common">ex Afrizal et al. 2022</name>
    <dbReference type="NCBI Taxonomy" id="2516960"/>
    <lineage>
        <taxon>Bacteria</taxon>
        <taxon>Pseudomonadati</taxon>
        <taxon>Bacteroidota</taxon>
        <taxon>Bacteroidia</taxon>
        <taxon>Bacteroidales</taxon>
        <taxon>Bacteroidaceae</taxon>
        <taxon>Bacteroides</taxon>
    </lineage>
</organism>
<proteinExistence type="predicted"/>
<dbReference type="EMBL" id="SRYZ01000013">
    <property type="protein sequence ID" value="TGY06887.1"/>
    <property type="molecule type" value="Genomic_DNA"/>
</dbReference>
<protein>
    <submittedName>
        <fullName evidence="1">6-bladed beta-propeller</fullName>
    </submittedName>
</protein>
<dbReference type="AlphaFoldDB" id="A0A4S2AZ50"/>